<keyword evidence="2" id="KW-1185">Reference proteome</keyword>
<organism evidence="1 2">
    <name type="scientific">Pacificispira spongiicola</name>
    <dbReference type="NCBI Taxonomy" id="2729598"/>
    <lineage>
        <taxon>Bacteria</taxon>
        <taxon>Pseudomonadati</taxon>
        <taxon>Pseudomonadota</taxon>
        <taxon>Alphaproteobacteria</taxon>
        <taxon>Rhodospirillales</taxon>
        <taxon>Rhodospirillaceae</taxon>
        <taxon>Pacificispira</taxon>
    </lineage>
</organism>
<dbReference type="Proteomes" id="UP000539372">
    <property type="component" value="Unassembled WGS sequence"/>
</dbReference>
<dbReference type="AlphaFoldDB" id="A0A7Y0HD99"/>
<comment type="caution">
    <text evidence="1">The sequence shown here is derived from an EMBL/GenBank/DDBJ whole genome shotgun (WGS) entry which is preliminary data.</text>
</comment>
<evidence type="ECO:0000313" key="1">
    <source>
        <dbReference type="EMBL" id="NMM43581.1"/>
    </source>
</evidence>
<dbReference type="Pfam" id="PF12261">
    <property type="entry name" value="T_hemolysin"/>
    <property type="match status" value="1"/>
</dbReference>
<dbReference type="EMBL" id="JABBNT010000001">
    <property type="protein sequence ID" value="NMM43581.1"/>
    <property type="molecule type" value="Genomic_DNA"/>
</dbReference>
<reference evidence="1 2" key="1">
    <citation type="submission" date="2020-04" db="EMBL/GenBank/DDBJ databases">
        <title>Rhodospirillaceae bacterium KN72 isolated from deep sea.</title>
        <authorList>
            <person name="Zhang D.-C."/>
        </authorList>
    </citation>
    <scope>NUCLEOTIDE SEQUENCE [LARGE SCALE GENOMIC DNA]</scope>
    <source>
        <strain evidence="1 2">KN72</strain>
    </source>
</reference>
<accession>A0A7Y0HD99</accession>
<gene>
    <name evidence="1" type="ORF">HH303_03765</name>
</gene>
<proteinExistence type="predicted"/>
<dbReference type="InterPro" id="IPR022050">
    <property type="entry name" value="T_hemolysin"/>
</dbReference>
<dbReference type="RefSeq" id="WP_169623848.1">
    <property type="nucleotide sequence ID" value="NZ_JABBNT010000001.1"/>
</dbReference>
<evidence type="ECO:0000313" key="2">
    <source>
        <dbReference type="Proteomes" id="UP000539372"/>
    </source>
</evidence>
<name>A0A7Y0HD99_9PROT</name>
<evidence type="ECO:0008006" key="3">
    <source>
        <dbReference type="Google" id="ProtNLM"/>
    </source>
</evidence>
<protein>
    <recommendedName>
        <fullName evidence="3">Thermostable hemolysin</fullName>
    </recommendedName>
</protein>
<sequence>MQFKIVTRTDPDRAIAEALIQDVYHRRYGAAVQQFPDRLAVAIDSTGTAVCAAGIRTAASGFFSETYLDLPVEQAIARLAVEPVARETILEVTTLAALRPGAAFRLIDFIIADGRDAGMRWGLFTATRPLRHSLLRAGVGLIEVARAERNRAPDPDIWGRYYETDPFVCAVFGETCCSRAAALSFDRRMQDIHRA</sequence>